<proteinExistence type="predicted"/>
<gene>
    <name evidence="1" type="ORF">PIB30_024284</name>
</gene>
<dbReference type="Proteomes" id="UP001341840">
    <property type="component" value="Unassembled WGS sequence"/>
</dbReference>
<reference evidence="1 2" key="1">
    <citation type="journal article" date="2023" name="Plants (Basel)">
        <title>Bridging the Gap: Combining Genomics and Transcriptomics Approaches to Understand Stylosanthes scabra, an Orphan Legume from the Brazilian Caatinga.</title>
        <authorList>
            <person name="Ferreira-Neto J.R.C."/>
            <person name="da Silva M.D."/>
            <person name="Binneck E."/>
            <person name="de Melo N.F."/>
            <person name="da Silva R.H."/>
            <person name="de Melo A.L.T.M."/>
            <person name="Pandolfi V."/>
            <person name="Bustamante F.O."/>
            <person name="Brasileiro-Vidal A.C."/>
            <person name="Benko-Iseppon A.M."/>
        </authorList>
    </citation>
    <scope>NUCLEOTIDE SEQUENCE [LARGE SCALE GENOMIC DNA]</scope>
    <source>
        <tissue evidence="1">Leaves</tissue>
    </source>
</reference>
<name>A0ABU6W844_9FABA</name>
<evidence type="ECO:0000313" key="1">
    <source>
        <dbReference type="EMBL" id="MED6181954.1"/>
    </source>
</evidence>
<keyword evidence="2" id="KW-1185">Reference proteome</keyword>
<organism evidence="1 2">
    <name type="scientific">Stylosanthes scabra</name>
    <dbReference type="NCBI Taxonomy" id="79078"/>
    <lineage>
        <taxon>Eukaryota</taxon>
        <taxon>Viridiplantae</taxon>
        <taxon>Streptophyta</taxon>
        <taxon>Embryophyta</taxon>
        <taxon>Tracheophyta</taxon>
        <taxon>Spermatophyta</taxon>
        <taxon>Magnoliopsida</taxon>
        <taxon>eudicotyledons</taxon>
        <taxon>Gunneridae</taxon>
        <taxon>Pentapetalae</taxon>
        <taxon>rosids</taxon>
        <taxon>fabids</taxon>
        <taxon>Fabales</taxon>
        <taxon>Fabaceae</taxon>
        <taxon>Papilionoideae</taxon>
        <taxon>50 kb inversion clade</taxon>
        <taxon>dalbergioids sensu lato</taxon>
        <taxon>Dalbergieae</taxon>
        <taxon>Pterocarpus clade</taxon>
        <taxon>Stylosanthes</taxon>
    </lineage>
</organism>
<accession>A0ABU6W844</accession>
<protein>
    <submittedName>
        <fullName evidence="1">Uncharacterized protein</fullName>
    </submittedName>
</protein>
<dbReference type="EMBL" id="JASCZI010181329">
    <property type="protein sequence ID" value="MED6181954.1"/>
    <property type="molecule type" value="Genomic_DNA"/>
</dbReference>
<comment type="caution">
    <text evidence="1">The sequence shown here is derived from an EMBL/GenBank/DDBJ whole genome shotgun (WGS) entry which is preliminary data.</text>
</comment>
<sequence>MEAPTLFQNAPKILTLGLNEKIVPMVECLRTLGTEPHEVTSAITKFAHILWTFLLVLSPESVRSSASGCELPGNIK</sequence>
<evidence type="ECO:0000313" key="2">
    <source>
        <dbReference type="Proteomes" id="UP001341840"/>
    </source>
</evidence>